<reference evidence="2 3" key="1">
    <citation type="journal article" date="2013" name="Genome Announc.">
        <title>Draft Genome Sequence of Rhodococcus ruber Strain BKS 20-38.</title>
        <authorList>
            <person name="Bala M."/>
            <person name="Kumar S."/>
            <person name="Raghava G.P."/>
            <person name="Mayilraj S."/>
        </authorList>
    </citation>
    <scope>NUCLEOTIDE SEQUENCE [LARGE SCALE GENOMIC DNA]</scope>
    <source>
        <strain evidence="2 3">BKS 20-38</strain>
    </source>
</reference>
<evidence type="ECO:0000313" key="3">
    <source>
        <dbReference type="Proteomes" id="UP000011731"/>
    </source>
</evidence>
<dbReference type="AlphaFoldDB" id="M2YTT8"/>
<proteinExistence type="predicted"/>
<sequence length="294" mass="32096">MVVSGISVNPATALYNVLQRVTQSGKQSFDQGWSYALGAQVGTVEFIQRHSEVVGLAQMVTSHLMALPEDDSTRARYVKYLPAWYNVVVYRNGGWNASGHAPASAISDTVLDHLAGLGDRFDHRFGGEDYVLTDKAEHQLRATLNEWLHLLDEAQLPANIAREIRTKVDHILWLLDNVNLVGTQPVVERTRELAGTGFSIMAQRPSIARKVGSAMLGLVGFLGLVNETVDNVNGILAGTTEMIEHVHEIQDLLDGEAPKELPGPPGPHQLPTDVRASTGNAEHPVVDAEFVEEE</sequence>
<evidence type="ECO:0000313" key="2">
    <source>
        <dbReference type="EMBL" id="EME65365.1"/>
    </source>
</evidence>
<organism evidence="2 3">
    <name type="scientific">Rhodococcus ruber BKS 20-38</name>
    <dbReference type="NCBI Taxonomy" id="1278076"/>
    <lineage>
        <taxon>Bacteria</taxon>
        <taxon>Bacillati</taxon>
        <taxon>Actinomycetota</taxon>
        <taxon>Actinomycetes</taxon>
        <taxon>Mycobacteriales</taxon>
        <taxon>Nocardiaceae</taxon>
        <taxon>Rhodococcus</taxon>
    </lineage>
</organism>
<evidence type="ECO:0000256" key="1">
    <source>
        <dbReference type="SAM" id="MobiDB-lite"/>
    </source>
</evidence>
<accession>M2YTT8</accession>
<gene>
    <name evidence="2" type="ORF">G352_10277</name>
</gene>
<dbReference type="PATRIC" id="fig|1278076.4.peg.2139"/>
<dbReference type="Proteomes" id="UP000011731">
    <property type="component" value="Unassembled WGS sequence"/>
</dbReference>
<comment type="caution">
    <text evidence="2">The sequence shown here is derived from an EMBL/GenBank/DDBJ whole genome shotgun (WGS) entry which is preliminary data.</text>
</comment>
<dbReference type="EMBL" id="AOEX01000032">
    <property type="protein sequence ID" value="EME65365.1"/>
    <property type="molecule type" value="Genomic_DNA"/>
</dbReference>
<name>M2YTT8_9NOCA</name>
<protein>
    <submittedName>
        <fullName evidence="2">Uncharacterized protein</fullName>
    </submittedName>
</protein>
<feature type="region of interest" description="Disordered" evidence="1">
    <location>
        <begin position="255"/>
        <end position="294"/>
    </location>
</feature>
<keyword evidence="3" id="KW-1185">Reference proteome</keyword>